<feature type="domain" description="Histidine kinase" evidence="12">
    <location>
        <begin position="254"/>
        <end position="466"/>
    </location>
</feature>
<proteinExistence type="predicted"/>
<dbReference type="PROSITE" id="PS50885">
    <property type="entry name" value="HAMP"/>
    <property type="match status" value="1"/>
</dbReference>
<evidence type="ECO:0000256" key="11">
    <source>
        <dbReference type="SAM" id="Phobius"/>
    </source>
</evidence>
<dbReference type="InterPro" id="IPR004358">
    <property type="entry name" value="Sig_transdc_His_kin-like_C"/>
</dbReference>
<evidence type="ECO:0000256" key="9">
    <source>
        <dbReference type="ARBA" id="ARBA00023012"/>
    </source>
</evidence>
<dbReference type="RefSeq" id="WP_057778199.1">
    <property type="nucleotide sequence ID" value="NZ_AYYY01000020.1"/>
</dbReference>
<dbReference type="STRING" id="1423813.FC26_GL001263"/>
<evidence type="ECO:0000256" key="8">
    <source>
        <dbReference type="ARBA" id="ARBA00022989"/>
    </source>
</evidence>
<keyword evidence="5" id="KW-0808">Transferase</keyword>
<accession>A0A0R2A470</accession>
<dbReference type="FunFam" id="3.30.565.10:FF:000006">
    <property type="entry name" value="Sensor histidine kinase WalK"/>
    <property type="match status" value="1"/>
</dbReference>
<protein>
    <recommendedName>
        <fullName evidence="3">histidine kinase</fullName>
        <ecNumber evidence="3">2.7.13.3</ecNumber>
    </recommendedName>
</protein>
<dbReference type="PANTHER" id="PTHR45436:SF5">
    <property type="entry name" value="SENSOR HISTIDINE KINASE TRCS"/>
    <property type="match status" value="1"/>
</dbReference>
<dbReference type="InterPro" id="IPR050428">
    <property type="entry name" value="TCS_sensor_his_kinase"/>
</dbReference>
<dbReference type="InterPro" id="IPR036890">
    <property type="entry name" value="HATPase_C_sf"/>
</dbReference>
<dbReference type="PRINTS" id="PR00344">
    <property type="entry name" value="BCTRLSENSOR"/>
</dbReference>
<evidence type="ECO:0000313" key="15">
    <source>
        <dbReference type="Proteomes" id="UP000051733"/>
    </source>
</evidence>
<dbReference type="InterPro" id="IPR003594">
    <property type="entry name" value="HATPase_dom"/>
</dbReference>
<dbReference type="PANTHER" id="PTHR45436">
    <property type="entry name" value="SENSOR HISTIDINE KINASE YKOH"/>
    <property type="match status" value="1"/>
</dbReference>
<dbReference type="InterPro" id="IPR005467">
    <property type="entry name" value="His_kinase_dom"/>
</dbReference>
<feature type="transmembrane region" description="Helical" evidence="11">
    <location>
        <begin position="159"/>
        <end position="182"/>
    </location>
</feature>
<gene>
    <name evidence="14" type="ORF">FC26_GL001263</name>
</gene>
<comment type="subcellular location">
    <subcellularLocation>
        <location evidence="2">Membrane</location>
    </subcellularLocation>
</comment>
<dbReference type="Gene3D" id="6.10.340.10">
    <property type="match status" value="1"/>
</dbReference>
<dbReference type="EMBL" id="AYYY01000020">
    <property type="protein sequence ID" value="KRM61821.1"/>
    <property type="molecule type" value="Genomic_DNA"/>
</dbReference>
<organism evidence="14 15">
    <name type="scientific">Paucilactobacillus vaccinostercus DSM 20634</name>
    <dbReference type="NCBI Taxonomy" id="1423813"/>
    <lineage>
        <taxon>Bacteria</taxon>
        <taxon>Bacillati</taxon>
        <taxon>Bacillota</taxon>
        <taxon>Bacilli</taxon>
        <taxon>Lactobacillales</taxon>
        <taxon>Lactobacillaceae</taxon>
        <taxon>Paucilactobacillus</taxon>
    </lineage>
</organism>
<evidence type="ECO:0000259" key="12">
    <source>
        <dbReference type="PROSITE" id="PS50109"/>
    </source>
</evidence>
<dbReference type="Pfam" id="PF00512">
    <property type="entry name" value="HisKA"/>
    <property type="match status" value="1"/>
</dbReference>
<evidence type="ECO:0000256" key="3">
    <source>
        <dbReference type="ARBA" id="ARBA00012438"/>
    </source>
</evidence>
<dbReference type="Proteomes" id="UP000051733">
    <property type="component" value="Unassembled WGS sequence"/>
</dbReference>
<evidence type="ECO:0000256" key="6">
    <source>
        <dbReference type="ARBA" id="ARBA00022692"/>
    </source>
</evidence>
<dbReference type="Pfam" id="PF02518">
    <property type="entry name" value="HATPase_c"/>
    <property type="match status" value="1"/>
</dbReference>
<evidence type="ECO:0000256" key="5">
    <source>
        <dbReference type="ARBA" id="ARBA00022679"/>
    </source>
</evidence>
<dbReference type="GO" id="GO:0005886">
    <property type="term" value="C:plasma membrane"/>
    <property type="evidence" value="ECO:0007669"/>
    <property type="project" value="TreeGrafter"/>
</dbReference>
<dbReference type="InterPro" id="IPR003660">
    <property type="entry name" value="HAMP_dom"/>
</dbReference>
<dbReference type="Gene3D" id="1.10.287.130">
    <property type="match status" value="1"/>
</dbReference>
<keyword evidence="15" id="KW-1185">Reference proteome</keyword>
<keyword evidence="8 11" id="KW-1133">Transmembrane helix</keyword>
<keyword evidence="6 11" id="KW-0812">Transmembrane</keyword>
<dbReference type="SMART" id="SM00388">
    <property type="entry name" value="HisKA"/>
    <property type="match status" value="1"/>
</dbReference>
<dbReference type="AlphaFoldDB" id="A0A0R2A470"/>
<dbReference type="OrthoDB" id="9786919at2"/>
<dbReference type="EC" id="2.7.13.3" evidence="3"/>
<evidence type="ECO:0000313" key="14">
    <source>
        <dbReference type="EMBL" id="KRM61821.1"/>
    </source>
</evidence>
<comment type="catalytic activity">
    <reaction evidence="1">
        <text>ATP + protein L-histidine = ADP + protein N-phospho-L-histidine.</text>
        <dbReference type="EC" id="2.7.13.3"/>
    </reaction>
</comment>
<evidence type="ECO:0000256" key="1">
    <source>
        <dbReference type="ARBA" id="ARBA00000085"/>
    </source>
</evidence>
<evidence type="ECO:0000256" key="10">
    <source>
        <dbReference type="ARBA" id="ARBA00023136"/>
    </source>
</evidence>
<evidence type="ECO:0000259" key="13">
    <source>
        <dbReference type="PROSITE" id="PS50885"/>
    </source>
</evidence>
<dbReference type="PROSITE" id="PS50109">
    <property type="entry name" value="HIS_KIN"/>
    <property type="match status" value="1"/>
</dbReference>
<dbReference type="FunFam" id="1.10.287.130:FF:000001">
    <property type="entry name" value="Two-component sensor histidine kinase"/>
    <property type="match status" value="1"/>
</dbReference>
<dbReference type="CDD" id="cd00082">
    <property type="entry name" value="HisKA"/>
    <property type="match status" value="1"/>
</dbReference>
<dbReference type="GO" id="GO:0000155">
    <property type="term" value="F:phosphorelay sensor kinase activity"/>
    <property type="evidence" value="ECO:0007669"/>
    <property type="project" value="InterPro"/>
</dbReference>
<keyword evidence="7 14" id="KW-0418">Kinase</keyword>
<reference evidence="14 15" key="1">
    <citation type="journal article" date="2015" name="Genome Announc.">
        <title>Expanding the biotechnology potential of lactobacilli through comparative genomics of 213 strains and associated genera.</title>
        <authorList>
            <person name="Sun Z."/>
            <person name="Harris H.M."/>
            <person name="McCann A."/>
            <person name="Guo C."/>
            <person name="Argimon S."/>
            <person name="Zhang W."/>
            <person name="Yang X."/>
            <person name="Jeffery I.B."/>
            <person name="Cooney J.C."/>
            <person name="Kagawa T.F."/>
            <person name="Liu W."/>
            <person name="Song Y."/>
            <person name="Salvetti E."/>
            <person name="Wrobel A."/>
            <person name="Rasinkangas P."/>
            <person name="Parkhill J."/>
            <person name="Rea M.C."/>
            <person name="O'Sullivan O."/>
            <person name="Ritari J."/>
            <person name="Douillard F.P."/>
            <person name="Paul Ross R."/>
            <person name="Yang R."/>
            <person name="Briner A.E."/>
            <person name="Felis G.E."/>
            <person name="de Vos W.M."/>
            <person name="Barrangou R."/>
            <person name="Klaenhammer T.R."/>
            <person name="Caufield P.W."/>
            <person name="Cui Y."/>
            <person name="Zhang H."/>
            <person name="O'Toole P.W."/>
        </authorList>
    </citation>
    <scope>NUCLEOTIDE SEQUENCE [LARGE SCALE GENOMIC DNA]</scope>
    <source>
        <strain evidence="14 15">DSM 20634</strain>
    </source>
</reference>
<name>A0A0R2A470_9LACO</name>
<evidence type="ECO:0000256" key="4">
    <source>
        <dbReference type="ARBA" id="ARBA00022553"/>
    </source>
</evidence>
<dbReference type="InterPro" id="IPR003661">
    <property type="entry name" value="HisK_dim/P_dom"/>
</dbReference>
<dbReference type="SUPFAM" id="SSF47384">
    <property type="entry name" value="Homodimeric domain of signal transducing histidine kinase"/>
    <property type="match status" value="1"/>
</dbReference>
<evidence type="ECO:0000256" key="2">
    <source>
        <dbReference type="ARBA" id="ARBA00004370"/>
    </source>
</evidence>
<keyword evidence="10 11" id="KW-0472">Membrane</keyword>
<keyword evidence="9" id="KW-0902">Two-component regulatory system</keyword>
<dbReference type="Gene3D" id="3.30.565.10">
    <property type="entry name" value="Histidine kinase-like ATPase, C-terminal domain"/>
    <property type="match status" value="1"/>
</dbReference>
<feature type="transmembrane region" description="Helical" evidence="11">
    <location>
        <begin position="21"/>
        <end position="44"/>
    </location>
</feature>
<keyword evidence="4" id="KW-0597">Phosphoprotein</keyword>
<evidence type="ECO:0000256" key="7">
    <source>
        <dbReference type="ARBA" id="ARBA00022777"/>
    </source>
</evidence>
<sequence length="471" mass="53540">MANKKSRVKTSASQITRAYAIVLVLVTLLMSVSIITVVGSFLVVSTKNNGTELMQSLKKSIINDKIDWDYWRETSAFNTHNTFVQITVSSEGKVRDRFYSKNTKDFLADNYRSWPIVKDIQYRNGQGLYYHIVDHDHFSEKKHEHRIQKYEIWLSLNRVVRLFLTIIGIIVAVCIVIFLIGLRSISKLAQKLNTPLQELTDATSQLVNSGELTHHEKLPVADNPKEVHDLTREFNHLLKIINDTALKDRQFVSDASHELRTPLAVIRGHVNLIRRRGTDYPELIPESLRFIDEESLRMQHLLESLLQLSRMDNAELGTQTFDLGAVARDVCAAYQSGISQSLVLAATEPVMLTANQDSIQQIMVSLLSNAHKYSPRQSTITVKVTQTAQQVAFEVADQGNGVKDEEKQLIFNRFFRSDKSRSQKIEGTGLGLAIVTRLTELNHGQIKVLDNYPQGSRFIVTFERQPHSENL</sequence>
<dbReference type="SMART" id="SM00387">
    <property type="entry name" value="HATPase_c"/>
    <property type="match status" value="1"/>
</dbReference>
<dbReference type="SUPFAM" id="SSF55874">
    <property type="entry name" value="ATPase domain of HSP90 chaperone/DNA topoisomerase II/histidine kinase"/>
    <property type="match status" value="1"/>
</dbReference>
<dbReference type="PATRIC" id="fig|1423813.3.peg.1287"/>
<feature type="domain" description="HAMP" evidence="13">
    <location>
        <begin position="190"/>
        <end position="246"/>
    </location>
</feature>
<comment type="caution">
    <text evidence="14">The sequence shown here is derived from an EMBL/GenBank/DDBJ whole genome shotgun (WGS) entry which is preliminary data.</text>
</comment>
<dbReference type="InterPro" id="IPR036097">
    <property type="entry name" value="HisK_dim/P_sf"/>
</dbReference>